<feature type="region of interest" description="Disordered" evidence="2">
    <location>
        <begin position="18"/>
        <end position="54"/>
    </location>
</feature>
<dbReference type="SUPFAM" id="SSF49562">
    <property type="entry name" value="C2 domain (Calcium/lipid-binding domain, CaLB)"/>
    <property type="match status" value="1"/>
</dbReference>
<dbReference type="SUPFAM" id="SSF48350">
    <property type="entry name" value="GTPase activation domain, GAP"/>
    <property type="match status" value="1"/>
</dbReference>
<feature type="compositionally biased region" description="Polar residues" evidence="2">
    <location>
        <begin position="770"/>
        <end position="779"/>
    </location>
</feature>
<dbReference type="Proteomes" id="UP000313359">
    <property type="component" value="Unassembled WGS sequence"/>
</dbReference>
<keyword evidence="1" id="KW-0343">GTPase activation</keyword>
<dbReference type="Gene3D" id="1.10.506.10">
    <property type="entry name" value="GTPase Activation - p120gap, domain 1"/>
    <property type="match status" value="1"/>
</dbReference>
<dbReference type="InterPro" id="IPR001849">
    <property type="entry name" value="PH_domain"/>
</dbReference>
<feature type="compositionally biased region" description="Basic residues" evidence="2">
    <location>
        <begin position="861"/>
        <end position="874"/>
    </location>
</feature>
<dbReference type="PROSITE" id="PS50018">
    <property type="entry name" value="RAS_GTPASE_ACTIV_2"/>
    <property type="match status" value="1"/>
</dbReference>
<dbReference type="SUPFAM" id="SSF50729">
    <property type="entry name" value="PH domain-like"/>
    <property type="match status" value="1"/>
</dbReference>
<accession>A0A5C2SI22</accession>
<dbReference type="PANTHER" id="PTHR10194:SF60">
    <property type="entry name" value="RAS GTPASE-ACTIVATING PROTEIN RASKOL"/>
    <property type="match status" value="1"/>
</dbReference>
<evidence type="ECO:0000259" key="3">
    <source>
        <dbReference type="PROSITE" id="PS50004"/>
    </source>
</evidence>
<reference evidence="5" key="1">
    <citation type="journal article" date="2018" name="Genome Biol. Evol.">
        <title>Genomics and development of Lentinus tigrinus, a white-rot wood-decaying mushroom with dimorphic fruiting bodies.</title>
        <authorList>
            <person name="Wu B."/>
            <person name="Xu Z."/>
            <person name="Knudson A."/>
            <person name="Carlson A."/>
            <person name="Chen N."/>
            <person name="Kovaka S."/>
            <person name="LaButti K."/>
            <person name="Lipzen A."/>
            <person name="Pennachio C."/>
            <person name="Riley R."/>
            <person name="Schakwitz W."/>
            <person name="Umezawa K."/>
            <person name="Ohm R.A."/>
            <person name="Grigoriev I.V."/>
            <person name="Nagy L.G."/>
            <person name="Gibbons J."/>
            <person name="Hibbett D."/>
        </authorList>
    </citation>
    <scope>NUCLEOTIDE SEQUENCE [LARGE SCALE GENOMIC DNA]</scope>
    <source>
        <strain evidence="5">ALCF2SS1-6</strain>
    </source>
</reference>
<evidence type="ECO:0000259" key="4">
    <source>
        <dbReference type="PROSITE" id="PS50018"/>
    </source>
</evidence>
<dbReference type="InterPro" id="IPR008936">
    <property type="entry name" value="Rho_GTPase_activation_prot"/>
</dbReference>
<feature type="compositionally biased region" description="Basic residues" evidence="2">
    <location>
        <begin position="816"/>
        <end position="827"/>
    </location>
</feature>
<feature type="compositionally biased region" description="Pro residues" evidence="2">
    <location>
        <begin position="711"/>
        <end position="724"/>
    </location>
</feature>
<dbReference type="InterPro" id="IPR035892">
    <property type="entry name" value="C2_domain_sf"/>
</dbReference>
<dbReference type="AlphaFoldDB" id="A0A5C2SI22"/>
<dbReference type="InterPro" id="IPR039360">
    <property type="entry name" value="Ras_GTPase"/>
</dbReference>
<organism evidence="5 6">
    <name type="scientific">Lentinus tigrinus ALCF2SS1-6</name>
    <dbReference type="NCBI Taxonomy" id="1328759"/>
    <lineage>
        <taxon>Eukaryota</taxon>
        <taxon>Fungi</taxon>
        <taxon>Dikarya</taxon>
        <taxon>Basidiomycota</taxon>
        <taxon>Agaricomycotina</taxon>
        <taxon>Agaricomycetes</taxon>
        <taxon>Polyporales</taxon>
        <taxon>Polyporaceae</taxon>
        <taxon>Lentinus</taxon>
    </lineage>
</organism>
<dbReference type="PROSITE" id="PS50004">
    <property type="entry name" value="C2"/>
    <property type="match status" value="1"/>
</dbReference>
<dbReference type="SMART" id="SM00233">
    <property type="entry name" value="PH"/>
    <property type="match status" value="1"/>
</dbReference>
<keyword evidence="6" id="KW-1185">Reference proteome</keyword>
<dbReference type="SMART" id="SM00239">
    <property type="entry name" value="C2"/>
    <property type="match status" value="1"/>
</dbReference>
<protein>
    <submittedName>
        <fullName evidence="5">Rho GTPase activation protein</fullName>
    </submittedName>
</protein>
<evidence type="ECO:0000256" key="2">
    <source>
        <dbReference type="SAM" id="MobiDB-lite"/>
    </source>
</evidence>
<evidence type="ECO:0000313" key="6">
    <source>
        <dbReference type="Proteomes" id="UP000313359"/>
    </source>
</evidence>
<evidence type="ECO:0000256" key="1">
    <source>
        <dbReference type="ARBA" id="ARBA00022468"/>
    </source>
</evidence>
<dbReference type="SMART" id="SM00323">
    <property type="entry name" value="RasGAP"/>
    <property type="match status" value="1"/>
</dbReference>
<dbReference type="EMBL" id="ML122257">
    <property type="protein sequence ID" value="RPD62928.1"/>
    <property type="molecule type" value="Genomic_DNA"/>
</dbReference>
<feature type="domain" description="C2" evidence="3">
    <location>
        <begin position="165"/>
        <end position="299"/>
    </location>
</feature>
<dbReference type="GO" id="GO:0005096">
    <property type="term" value="F:GTPase activator activity"/>
    <property type="evidence" value="ECO:0007669"/>
    <property type="project" value="UniProtKB-KW"/>
</dbReference>
<dbReference type="OrthoDB" id="775356at2759"/>
<dbReference type="InterPro" id="IPR001936">
    <property type="entry name" value="RasGAP_dom"/>
</dbReference>
<dbReference type="STRING" id="1328759.A0A5C2SI22"/>
<feature type="compositionally biased region" description="Pro residues" evidence="2">
    <location>
        <begin position="793"/>
        <end position="803"/>
    </location>
</feature>
<name>A0A5C2SI22_9APHY</name>
<dbReference type="CDD" id="cd05137">
    <property type="entry name" value="RasGAP_CLA2_BUD2"/>
    <property type="match status" value="1"/>
</dbReference>
<dbReference type="Pfam" id="PF00616">
    <property type="entry name" value="RasGAP"/>
    <property type="match status" value="2"/>
</dbReference>
<dbReference type="PANTHER" id="PTHR10194">
    <property type="entry name" value="RAS GTPASE-ACTIVATING PROTEINS"/>
    <property type="match status" value="1"/>
</dbReference>
<evidence type="ECO:0000313" key="5">
    <source>
        <dbReference type="EMBL" id="RPD62928.1"/>
    </source>
</evidence>
<dbReference type="Pfam" id="PF00168">
    <property type="entry name" value="C2"/>
    <property type="match status" value="1"/>
</dbReference>
<dbReference type="Gene3D" id="2.60.40.150">
    <property type="entry name" value="C2 domain"/>
    <property type="match status" value="1"/>
</dbReference>
<proteinExistence type="predicted"/>
<sequence length="874" mass="98532">MDKEFYVSVELYVSAKAASALRKPPTKKSTDKRDAARAASGNGETSQKKVKEKASWLSLAKSSTGSGQWRPARCKLVEEEEGCLLNIYVDDTILYRSIYMYLLNHTDIRMAHRSLFEKRNCLAIFSVAGQMRGAAPTTEPLYIQFEDEETANTWLALLRSYAMPEVYGRWLSPEDGGLYRMWRQVDLTCLQGRNLGVTRPLSDEPPTAEQEAKAEADAIDMDVYCEIFVNGILCGRTTVKKGIGSPDWHERFVLPDLPPFENLEIVVWREKRLTRPSMIGNVVIVLVNFRRGDAVEGWFPVLNGGHASSTQAGEMRLKIRVDEEIILPYHVYSRMLKTLHSRNHLDWMRDLETRLKMKNVNQNIMSIAIAKNVLLENIMELADREVDGTHTSHNTLFRGNTVFTKTVELYMSWYGMAFLEASVGSSIRRLCAEKVAIEVDPVRIGKGGKAVEKNVELLVTWCQEFWDRIYDARRQCPPELRRLFEHIRRLVETRYRVKDDHNRELPWQSVSAFCFLRFIVPAILHPHLFGLLPGLPDVAVQRSLTLIAKVVQSLANLNPAVQKEEFMRGVKDFLTNSLQAMIDYIFVVSTPEPGTAVKGPLTPLSSDKHERLRIMNALRHRSAIAPVLHREAIPLLPYLLDIPRHLAVVTSVVVRYSRTQNFQPSKQGSIPDDKHFAEFCTRCLEVEEQALFRVSKLAARPRRQHSEPVINIPPPPVPTSPIPSSPSSSWKLPTRERKISASAVSPTKRRARKLSRPSTAPSSPERGSDSAASGRSLGSSVAEPRSPNNQNHPPLPSPLPTPTSPSAADGFETRPRAKRPNLVHHPRSTSTDSPLARKAVPEPLLSPMSDSSVDVSDEAGKRRKNIFRSILTRR</sequence>
<feature type="region of interest" description="Disordered" evidence="2">
    <location>
        <begin position="699"/>
        <end position="874"/>
    </location>
</feature>
<gene>
    <name evidence="5" type="ORF">L227DRAFT_521861</name>
</gene>
<dbReference type="InterPro" id="IPR000008">
    <property type="entry name" value="C2_dom"/>
</dbReference>
<feature type="domain" description="Ras-GAP" evidence="4">
    <location>
        <begin position="356"/>
        <end position="556"/>
    </location>
</feature>